<keyword evidence="2" id="KW-1185">Reference proteome</keyword>
<dbReference type="EMBL" id="CM034410">
    <property type="protein sequence ID" value="KAJ0171590.1"/>
    <property type="molecule type" value="Genomic_DNA"/>
</dbReference>
<evidence type="ECO:0000313" key="1">
    <source>
        <dbReference type="EMBL" id="KAJ0171590.1"/>
    </source>
</evidence>
<evidence type="ECO:0000313" key="2">
    <source>
        <dbReference type="Proteomes" id="UP000824533"/>
    </source>
</evidence>
<sequence>MAVGVIFSIFYIQIALSHKERTSSFENSDDMEREEIQRRRSHKQEWQYEGIPIEFPNRRFFGDTNEIEVTTAPTTLATPPNDRRFRRIYNPDETASAEDYPFMAALLVNKQLWCGAVVIDYDKVLTAAHCLQLQYNNRFFREYVKMLTVRMGSSNATSGGVVIRVSEIFFHPNYKPNTLEFNFAVLKLSQNMTFGKYENKIDKIEYSRDKFIPIDNKIIFLGWGSVLGMAGTGGQVLLQKVELPIYDLADCQEIYGRDLVTRTNFCAGFITIPKNVCNHDAGGPAILDGKLVGILSFSSKRCDQPDQPAVFSTVGAVVPWIEKVGEMKFSTKNAALSDNKPYKLD</sequence>
<name>A0ACC1CJ26_9NEOP</name>
<accession>A0ACC1CJ26</accession>
<dbReference type="Proteomes" id="UP000824533">
    <property type="component" value="Linkage Group LG24"/>
</dbReference>
<proteinExistence type="predicted"/>
<reference evidence="1 2" key="1">
    <citation type="journal article" date="2021" name="Front. Genet.">
        <title>Chromosome-Level Genome Assembly Reveals Significant Gene Expansion in the Toll and IMD Signaling Pathways of Dendrolimus kikuchii.</title>
        <authorList>
            <person name="Zhou J."/>
            <person name="Wu P."/>
            <person name="Xiong Z."/>
            <person name="Liu N."/>
            <person name="Zhao N."/>
            <person name="Ji M."/>
            <person name="Qiu Y."/>
            <person name="Yang B."/>
        </authorList>
    </citation>
    <scope>NUCLEOTIDE SEQUENCE [LARGE SCALE GENOMIC DNA]</scope>
    <source>
        <strain evidence="1">Ann1</strain>
    </source>
</reference>
<gene>
    <name evidence="1" type="ORF">K1T71_013140</name>
</gene>
<comment type="caution">
    <text evidence="1">The sequence shown here is derived from an EMBL/GenBank/DDBJ whole genome shotgun (WGS) entry which is preliminary data.</text>
</comment>
<protein>
    <submittedName>
        <fullName evidence="1">Uncharacterized protein</fullName>
    </submittedName>
</protein>
<organism evidence="1 2">
    <name type="scientific">Dendrolimus kikuchii</name>
    <dbReference type="NCBI Taxonomy" id="765133"/>
    <lineage>
        <taxon>Eukaryota</taxon>
        <taxon>Metazoa</taxon>
        <taxon>Ecdysozoa</taxon>
        <taxon>Arthropoda</taxon>
        <taxon>Hexapoda</taxon>
        <taxon>Insecta</taxon>
        <taxon>Pterygota</taxon>
        <taxon>Neoptera</taxon>
        <taxon>Endopterygota</taxon>
        <taxon>Lepidoptera</taxon>
        <taxon>Glossata</taxon>
        <taxon>Ditrysia</taxon>
        <taxon>Bombycoidea</taxon>
        <taxon>Lasiocampidae</taxon>
        <taxon>Dendrolimus</taxon>
    </lineage>
</organism>